<evidence type="ECO:0000256" key="7">
    <source>
        <dbReference type="ARBA" id="ARBA00023002"/>
    </source>
</evidence>
<dbReference type="HOGENOM" id="CLU_169701_1_0_2"/>
<comment type="subunit">
    <text evidence="11">Heterodimer of subunit A (variable subunit) and subunit B (catalytic subunit). Heterodimeric FTR forms a complex with ferredoxin and thioredoxin.</text>
</comment>
<dbReference type="PANTHER" id="PTHR35113">
    <property type="entry name" value="FERREDOXIN-THIOREDOXIN REDUCTASE CATALYTIC CHAIN, CHLOROPLASTIC"/>
    <property type="match status" value="1"/>
</dbReference>
<accession>A0A0E3LDK9</accession>
<dbReference type="SUPFAM" id="SSF57662">
    <property type="entry name" value="Ferredoxin thioredoxin reductase (FTR), catalytic beta chain"/>
    <property type="match status" value="1"/>
</dbReference>
<dbReference type="InterPro" id="IPR004209">
    <property type="entry name" value="FTR_bsu"/>
</dbReference>
<dbReference type="GO" id="GO:0016730">
    <property type="term" value="F:oxidoreductase activity, acting on iron-sulfur proteins as donors"/>
    <property type="evidence" value="ECO:0007669"/>
    <property type="project" value="InterPro"/>
</dbReference>
<dbReference type="KEGG" id="msj:MSSAC_2861"/>
<dbReference type="InterPro" id="IPR036644">
    <property type="entry name" value="FTR_bsu_sf"/>
</dbReference>
<evidence type="ECO:0000313" key="15">
    <source>
        <dbReference type="Proteomes" id="UP000033123"/>
    </source>
</evidence>
<evidence type="ECO:0000313" key="14">
    <source>
        <dbReference type="EMBL" id="AKB37451.1"/>
    </source>
</evidence>
<name>A0A0E3LDK9_9EURY</name>
<dbReference type="GO" id="GO:0051539">
    <property type="term" value="F:4 iron, 4 sulfur cluster binding"/>
    <property type="evidence" value="ECO:0007669"/>
    <property type="project" value="UniProtKB-KW"/>
</dbReference>
<evidence type="ECO:0000256" key="8">
    <source>
        <dbReference type="ARBA" id="ARBA00023004"/>
    </source>
</evidence>
<comment type="cofactor">
    <cofactor evidence="1">
        <name>[4Fe-4S] cluster</name>
        <dbReference type="ChEBI" id="CHEBI:49883"/>
    </cofactor>
</comment>
<sequence>MSEHDELKNKMYEWTEKYANKAGYRLNPDREALDYVLDGLASRIEKFGRRYCPCRIVTGDEDEDKKIVCPCIYHKDEIEKDGNCHCELFFKPS</sequence>
<dbReference type="STRING" id="1434118.MSSAC_2861"/>
<organism evidence="14 15">
    <name type="scientific">Methanosarcina siciliae C2J</name>
    <dbReference type="NCBI Taxonomy" id="1434118"/>
    <lineage>
        <taxon>Archaea</taxon>
        <taxon>Methanobacteriati</taxon>
        <taxon>Methanobacteriota</taxon>
        <taxon>Stenosarchaea group</taxon>
        <taxon>Methanomicrobia</taxon>
        <taxon>Methanosarcinales</taxon>
        <taxon>Methanosarcinaceae</taxon>
        <taxon>Methanosarcina</taxon>
    </lineage>
</organism>
<keyword evidence="6" id="KW-0479">Metal-binding</keyword>
<comment type="similarity">
    <text evidence="3">Belongs to the ferredoxin thioredoxin reductase beta subunit family.</text>
</comment>
<comment type="catalytic activity">
    <reaction evidence="13">
        <text>[thioredoxin]-disulfide + 2 reduced [2Fe-2S]-[ferredoxin] + 2 H(+) = [thioredoxin]-dithiol + 2 oxidized [2Fe-2S]-[ferredoxin]</text>
        <dbReference type="Rhea" id="RHEA:42336"/>
        <dbReference type="Rhea" id="RHEA-COMP:10000"/>
        <dbReference type="Rhea" id="RHEA-COMP:10001"/>
        <dbReference type="Rhea" id="RHEA-COMP:10698"/>
        <dbReference type="Rhea" id="RHEA-COMP:10700"/>
        <dbReference type="ChEBI" id="CHEBI:15378"/>
        <dbReference type="ChEBI" id="CHEBI:29950"/>
        <dbReference type="ChEBI" id="CHEBI:33737"/>
        <dbReference type="ChEBI" id="CHEBI:33738"/>
        <dbReference type="ChEBI" id="CHEBI:50058"/>
        <dbReference type="EC" id="1.8.7.2"/>
    </reaction>
</comment>
<dbReference type="EMBL" id="CP009508">
    <property type="protein sequence ID" value="AKB37451.1"/>
    <property type="molecule type" value="Genomic_DNA"/>
</dbReference>
<evidence type="ECO:0000256" key="1">
    <source>
        <dbReference type="ARBA" id="ARBA00001966"/>
    </source>
</evidence>
<comment type="function">
    <text evidence="2">Catalytic subunit of the ferredoxin-thioredoxin reductase (FTR), which catalyzes the two-electron reduction of thioredoxins by the electrons provided by reduced ferredoxin.</text>
</comment>
<evidence type="ECO:0000256" key="5">
    <source>
        <dbReference type="ARBA" id="ARBA00022485"/>
    </source>
</evidence>
<dbReference type="PATRIC" id="fig|1434118.4.peg.3722"/>
<evidence type="ECO:0000256" key="12">
    <source>
        <dbReference type="ARBA" id="ARBA00030295"/>
    </source>
</evidence>
<evidence type="ECO:0000256" key="10">
    <source>
        <dbReference type="ARBA" id="ARBA00023157"/>
    </source>
</evidence>
<dbReference type="GO" id="GO:0046872">
    <property type="term" value="F:metal ion binding"/>
    <property type="evidence" value="ECO:0007669"/>
    <property type="project" value="UniProtKB-KW"/>
</dbReference>
<evidence type="ECO:0000256" key="6">
    <source>
        <dbReference type="ARBA" id="ARBA00022723"/>
    </source>
</evidence>
<evidence type="ECO:0000256" key="4">
    <source>
        <dbReference type="ARBA" id="ARBA00012358"/>
    </source>
</evidence>
<dbReference type="Proteomes" id="UP000033123">
    <property type="component" value="Chromosome"/>
</dbReference>
<dbReference type="Pfam" id="PF02943">
    <property type="entry name" value="FeThRed_B"/>
    <property type="match status" value="1"/>
</dbReference>
<keyword evidence="10" id="KW-1015">Disulfide bond</keyword>
<dbReference type="Gene3D" id="3.90.460.10">
    <property type="entry name" value="Ferredoxin thioredoxin reductase catalytic beta subunit"/>
    <property type="match status" value="1"/>
</dbReference>
<gene>
    <name evidence="14" type="ORF">MSSAC_2861</name>
</gene>
<dbReference type="EC" id="1.8.7.2" evidence="4"/>
<protein>
    <recommendedName>
        <fullName evidence="4">ferredoxin:thioredoxin reductase</fullName>
        <ecNumber evidence="4">1.8.7.2</ecNumber>
    </recommendedName>
    <alternativeName>
        <fullName evidence="12">Ferredoxin-thioredoxin reductase subunit B</fullName>
    </alternativeName>
</protein>
<keyword evidence="8" id="KW-0408">Iron</keyword>
<proteinExistence type="inferred from homology"/>
<evidence type="ECO:0000256" key="11">
    <source>
        <dbReference type="ARBA" id="ARBA00026011"/>
    </source>
</evidence>
<dbReference type="AlphaFoldDB" id="A0A0E3LDK9"/>
<keyword evidence="9" id="KW-0411">Iron-sulfur</keyword>
<keyword evidence="7" id="KW-0560">Oxidoreductase</keyword>
<reference evidence="14 15" key="1">
    <citation type="submission" date="2014-07" db="EMBL/GenBank/DDBJ databases">
        <title>Methanogenic archaea and the global carbon cycle.</title>
        <authorList>
            <person name="Henriksen J.R."/>
            <person name="Luke J."/>
            <person name="Reinhart S."/>
            <person name="Benedict M.N."/>
            <person name="Youngblut N.D."/>
            <person name="Metcalf M.E."/>
            <person name="Whitaker R.J."/>
            <person name="Metcalf W.W."/>
        </authorList>
    </citation>
    <scope>NUCLEOTIDE SEQUENCE [LARGE SCALE GENOMIC DNA]</scope>
    <source>
        <strain evidence="14 15">C2J</strain>
    </source>
</reference>
<dbReference type="RefSeq" id="WP_048173041.1">
    <property type="nucleotide sequence ID" value="NZ_CP009508.1"/>
</dbReference>
<keyword evidence="5" id="KW-0004">4Fe-4S</keyword>
<dbReference type="GeneID" id="24861446"/>
<evidence type="ECO:0000256" key="2">
    <source>
        <dbReference type="ARBA" id="ARBA00003945"/>
    </source>
</evidence>
<evidence type="ECO:0000256" key="9">
    <source>
        <dbReference type="ARBA" id="ARBA00023014"/>
    </source>
</evidence>
<evidence type="ECO:0000256" key="13">
    <source>
        <dbReference type="ARBA" id="ARBA00048150"/>
    </source>
</evidence>
<evidence type="ECO:0000256" key="3">
    <source>
        <dbReference type="ARBA" id="ARBA00007941"/>
    </source>
</evidence>
<dbReference type="PANTHER" id="PTHR35113:SF1">
    <property type="entry name" value="FERREDOXIN-THIOREDOXIN REDUCTASE CATALYTIC CHAIN, CHLOROPLASTIC"/>
    <property type="match status" value="1"/>
</dbReference>